<keyword evidence="1" id="KW-0732">Signal</keyword>
<dbReference type="SUPFAM" id="SSF109854">
    <property type="entry name" value="DinB/YfiT-like putative metalloenzymes"/>
    <property type="match status" value="1"/>
</dbReference>
<keyword evidence="3" id="KW-1185">Reference proteome</keyword>
<dbReference type="OrthoDB" id="268753at2"/>
<dbReference type="Proteomes" id="UP000316598">
    <property type="component" value="Unassembled WGS sequence"/>
</dbReference>
<dbReference type="EMBL" id="SJPI01000002">
    <property type="protein sequence ID" value="TWT50382.1"/>
    <property type="molecule type" value="Genomic_DNA"/>
</dbReference>
<feature type="chain" id="PRO_5022695227" description="DinB superfamily protein" evidence="1">
    <location>
        <begin position="23"/>
        <end position="348"/>
    </location>
</feature>
<name>A0A5C5WKI7_9BACT</name>
<dbReference type="Gene3D" id="1.20.120.450">
    <property type="entry name" value="dinb family like domain"/>
    <property type="match status" value="1"/>
</dbReference>
<dbReference type="InterPro" id="IPR034660">
    <property type="entry name" value="DinB/YfiT-like"/>
</dbReference>
<dbReference type="RefSeq" id="WP_146515623.1">
    <property type="nucleotide sequence ID" value="NZ_SJPI01000002.1"/>
</dbReference>
<comment type="caution">
    <text evidence="2">The sequence shown here is derived from an EMBL/GenBank/DDBJ whole genome shotgun (WGS) entry which is preliminary data.</text>
</comment>
<accession>A0A5C5WKI7</accession>
<evidence type="ECO:0000313" key="3">
    <source>
        <dbReference type="Proteomes" id="UP000316598"/>
    </source>
</evidence>
<sequence length="348" mass="38325" precursor="true">MQRTTFLLIALLSLALVRPAVADEGQPMVLRKIDDQTFQIELHTGEALSIDSKTKADSPTPPGFAINAHQLSDKASSAIEVIADGVSVLYVTKQSLGESIAADLQPSVHPDVIIAASMPLVSGDESSLGDLVAKLMPSKVVVASSSGNLAETREHQAIGHNAMALCATDNKATAPTKIVTLADADGFDQLDEELKDLFQAMTKSCEASQAVFAKLSVEQMNFRPSNGTHTPRWNSEHMRGRQLQFFSQIYYAIDPTIPVMDRNPKQMPDDYTPHQPDWDGARESLETKRVNDFCRRFAYLLDGIPLDQKAPGSSWTLDRLLKQMDRHYGEHTANVVKKFELADWPEAH</sequence>
<dbReference type="AlphaFoldDB" id="A0A5C5WKI7"/>
<proteinExistence type="predicted"/>
<evidence type="ECO:0008006" key="4">
    <source>
        <dbReference type="Google" id="ProtNLM"/>
    </source>
</evidence>
<reference evidence="2 3" key="1">
    <citation type="submission" date="2019-02" db="EMBL/GenBank/DDBJ databases">
        <title>Deep-cultivation of Planctomycetes and their phenomic and genomic characterization uncovers novel biology.</title>
        <authorList>
            <person name="Wiegand S."/>
            <person name="Jogler M."/>
            <person name="Boedeker C."/>
            <person name="Pinto D."/>
            <person name="Vollmers J."/>
            <person name="Rivas-Marin E."/>
            <person name="Kohn T."/>
            <person name="Peeters S.H."/>
            <person name="Heuer A."/>
            <person name="Rast P."/>
            <person name="Oberbeckmann S."/>
            <person name="Bunk B."/>
            <person name="Jeske O."/>
            <person name="Meyerdierks A."/>
            <person name="Storesund J.E."/>
            <person name="Kallscheuer N."/>
            <person name="Luecker S."/>
            <person name="Lage O.M."/>
            <person name="Pohl T."/>
            <person name="Merkel B.J."/>
            <person name="Hornburger P."/>
            <person name="Mueller R.-W."/>
            <person name="Bruemmer F."/>
            <person name="Labrenz M."/>
            <person name="Spormann A.M."/>
            <person name="Op Den Camp H."/>
            <person name="Overmann J."/>
            <person name="Amann R."/>
            <person name="Jetten M.S.M."/>
            <person name="Mascher T."/>
            <person name="Medema M.H."/>
            <person name="Devos D.P."/>
            <person name="Kaster A.-K."/>
            <person name="Ovreas L."/>
            <person name="Rohde M."/>
            <person name="Galperin M.Y."/>
            <person name="Jogler C."/>
        </authorList>
    </citation>
    <scope>NUCLEOTIDE SEQUENCE [LARGE SCALE GENOMIC DNA]</scope>
    <source>
        <strain evidence="2 3">Pla22</strain>
    </source>
</reference>
<protein>
    <recommendedName>
        <fullName evidence="4">DinB superfamily protein</fullName>
    </recommendedName>
</protein>
<evidence type="ECO:0000313" key="2">
    <source>
        <dbReference type="EMBL" id="TWT50382.1"/>
    </source>
</evidence>
<organism evidence="2 3">
    <name type="scientific">Rubripirellula amarantea</name>
    <dbReference type="NCBI Taxonomy" id="2527999"/>
    <lineage>
        <taxon>Bacteria</taxon>
        <taxon>Pseudomonadati</taxon>
        <taxon>Planctomycetota</taxon>
        <taxon>Planctomycetia</taxon>
        <taxon>Pirellulales</taxon>
        <taxon>Pirellulaceae</taxon>
        <taxon>Rubripirellula</taxon>
    </lineage>
</organism>
<gene>
    <name evidence="2" type="ORF">Pla22_31240</name>
</gene>
<feature type="signal peptide" evidence="1">
    <location>
        <begin position="1"/>
        <end position="22"/>
    </location>
</feature>
<evidence type="ECO:0000256" key="1">
    <source>
        <dbReference type="SAM" id="SignalP"/>
    </source>
</evidence>